<dbReference type="Pfam" id="PF07714">
    <property type="entry name" value="PK_Tyr_Ser-Thr"/>
    <property type="match status" value="1"/>
</dbReference>
<protein>
    <recommendedName>
        <fullName evidence="1">Protein kinase domain-containing protein</fullName>
    </recommendedName>
</protein>
<gene>
    <name evidence="2" type="ORF">J1N35_035703</name>
</gene>
<dbReference type="GO" id="GO:0004674">
    <property type="term" value="F:protein serine/threonine kinase activity"/>
    <property type="evidence" value="ECO:0007669"/>
    <property type="project" value="TreeGrafter"/>
</dbReference>
<name>A0A9D3ZRB9_9ROSI</name>
<dbReference type="InterPro" id="IPR020635">
    <property type="entry name" value="Tyr_kinase_cat_dom"/>
</dbReference>
<sequence length="148" mass="16283">MCIGCYFSWTTNLRIAGTCPPNGDAGPDLIGFGGRAMPEWMAPEFLRGEPSNKKSDVYSFGAILWELITMQQPWNGLSPARVFAAVAFQNRKLGIPPNTSPKLVSLMESCWADDPAQRPSFGNIATVDVLSNPFGRQFPLEVEAYNDH</sequence>
<comment type="caution">
    <text evidence="2">The sequence shown here is derived from an EMBL/GenBank/DDBJ whole genome shotgun (WGS) entry which is preliminary data.</text>
</comment>
<evidence type="ECO:0000313" key="2">
    <source>
        <dbReference type="EMBL" id="KAH1057638.1"/>
    </source>
</evidence>
<dbReference type="SUPFAM" id="SSF56112">
    <property type="entry name" value="Protein kinase-like (PK-like)"/>
    <property type="match status" value="1"/>
</dbReference>
<dbReference type="GO" id="GO:0005524">
    <property type="term" value="F:ATP binding"/>
    <property type="evidence" value="ECO:0007669"/>
    <property type="project" value="InterPro"/>
</dbReference>
<organism evidence="2 3">
    <name type="scientific">Gossypium stocksii</name>
    <dbReference type="NCBI Taxonomy" id="47602"/>
    <lineage>
        <taxon>Eukaryota</taxon>
        <taxon>Viridiplantae</taxon>
        <taxon>Streptophyta</taxon>
        <taxon>Embryophyta</taxon>
        <taxon>Tracheophyta</taxon>
        <taxon>Spermatophyta</taxon>
        <taxon>Magnoliopsida</taxon>
        <taxon>eudicotyledons</taxon>
        <taxon>Gunneridae</taxon>
        <taxon>Pentapetalae</taxon>
        <taxon>rosids</taxon>
        <taxon>malvids</taxon>
        <taxon>Malvales</taxon>
        <taxon>Malvaceae</taxon>
        <taxon>Malvoideae</taxon>
        <taxon>Gossypium</taxon>
    </lineage>
</organism>
<evidence type="ECO:0000313" key="3">
    <source>
        <dbReference type="Proteomes" id="UP000828251"/>
    </source>
</evidence>
<dbReference type="AlphaFoldDB" id="A0A9D3ZRB9"/>
<evidence type="ECO:0000259" key="1">
    <source>
        <dbReference type="PROSITE" id="PS50011"/>
    </source>
</evidence>
<accession>A0A9D3ZRB9</accession>
<dbReference type="InterPro" id="IPR051681">
    <property type="entry name" value="Ser/Thr_Kinases-Pseudokinases"/>
</dbReference>
<dbReference type="GO" id="GO:0004713">
    <property type="term" value="F:protein tyrosine kinase activity"/>
    <property type="evidence" value="ECO:0007669"/>
    <property type="project" value="InterPro"/>
</dbReference>
<dbReference type="SMART" id="SM00219">
    <property type="entry name" value="TyrKc"/>
    <property type="match status" value="1"/>
</dbReference>
<reference evidence="2 3" key="1">
    <citation type="journal article" date="2021" name="Plant Biotechnol. J.">
        <title>Multi-omics assisted identification of the key and species-specific regulatory components of drought-tolerant mechanisms in Gossypium stocksii.</title>
        <authorList>
            <person name="Yu D."/>
            <person name="Ke L."/>
            <person name="Zhang D."/>
            <person name="Wu Y."/>
            <person name="Sun Y."/>
            <person name="Mei J."/>
            <person name="Sun J."/>
            <person name="Sun Y."/>
        </authorList>
    </citation>
    <scope>NUCLEOTIDE SEQUENCE [LARGE SCALE GENOMIC DNA]</scope>
    <source>
        <strain evidence="3">cv. E1</strain>
        <tissue evidence="2">Leaf</tissue>
    </source>
</reference>
<keyword evidence="3" id="KW-1185">Reference proteome</keyword>
<dbReference type="PROSITE" id="PS50011">
    <property type="entry name" value="PROTEIN_KINASE_DOM"/>
    <property type="match status" value="1"/>
</dbReference>
<dbReference type="Proteomes" id="UP000828251">
    <property type="component" value="Unassembled WGS sequence"/>
</dbReference>
<dbReference type="InterPro" id="IPR000719">
    <property type="entry name" value="Prot_kinase_dom"/>
</dbReference>
<dbReference type="OrthoDB" id="339325at2759"/>
<dbReference type="PANTHER" id="PTHR44329:SF231">
    <property type="entry name" value="PROTEIN KINASE SUPERFAMILY PROTEIN"/>
    <property type="match status" value="1"/>
</dbReference>
<dbReference type="Gene3D" id="1.10.510.10">
    <property type="entry name" value="Transferase(Phosphotransferase) domain 1"/>
    <property type="match status" value="1"/>
</dbReference>
<dbReference type="InterPro" id="IPR011009">
    <property type="entry name" value="Kinase-like_dom_sf"/>
</dbReference>
<dbReference type="InterPro" id="IPR001245">
    <property type="entry name" value="Ser-Thr/Tyr_kinase_cat_dom"/>
</dbReference>
<feature type="domain" description="Protein kinase" evidence="1">
    <location>
        <begin position="1"/>
        <end position="135"/>
    </location>
</feature>
<dbReference type="EMBL" id="JAIQCV010000010">
    <property type="protein sequence ID" value="KAH1057638.1"/>
    <property type="molecule type" value="Genomic_DNA"/>
</dbReference>
<proteinExistence type="predicted"/>
<dbReference type="PANTHER" id="PTHR44329">
    <property type="entry name" value="SERINE/THREONINE-PROTEIN KINASE TNNI3K-RELATED"/>
    <property type="match status" value="1"/>
</dbReference>